<keyword evidence="4 7" id="KW-0663">Pyridoxal phosphate</keyword>
<dbReference type="InterPro" id="IPR005814">
    <property type="entry name" value="Aminotrans_3"/>
</dbReference>
<evidence type="ECO:0000313" key="8">
    <source>
        <dbReference type="EMBL" id="SFO98445.1"/>
    </source>
</evidence>
<keyword evidence="9" id="KW-1185">Reference proteome</keyword>
<dbReference type="EC" id="5.4.3.8" evidence="7"/>
<evidence type="ECO:0000256" key="2">
    <source>
        <dbReference type="ARBA" id="ARBA00004819"/>
    </source>
</evidence>
<dbReference type="GO" id="GO:0005737">
    <property type="term" value="C:cytoplasm"/>
    <property type="evidence" value="ECO:0007669"/>
    <property type="project" value="UniProtKB-SubCell"/>
</dbReference>
<reference evidence="8 9" key="1">
    <citation type="submission" date="2016-10" db="EMBL/GenBank/DDBJ databases">
        <authorList>
            <person name="Varghese N."/>
            <person name="Submissions S."/>
        </authorList>
    </citation>
    <scope>NUCLEOTIDE SEQUENCE [LARGE SCALE GENOMIC DNA]</scope>
    <source>
        <strain evidence="8 9">DSM 1361</strain>
    </source>
</reference>
<comment type="pathway">
    <text evidence="2">Porphyrin-containing compound metabolism; protoporphyrin-IX biosynthesis; 5-aminolevulinate from L-glutamyl-tRNA(Glu): step 2/2.</text>
</comment>
<dbReference type="AlphaFoldDB" id="A0A662ZFM2"/>
<evidence type="ECO:0000256" key="4">
    <source>
        <dbReference type="ARBA" id="ARBA00022898"/>
    </source>
</evidence>
<evidence type="ECO:0000256" key="1">
    <source>
        <dbReference type="ARBA" id="ARBA00001933"/>
    </source>
</evidence>
<evidence type="ECO:0000313" key="9">
    <source>
        <dbReference type="Proteomes" id="UP000243745"/>
    </source>
</evidence>
<dbReference type="OrthoDB" id="9801052at2"/>
<dbReference type="HAMAP" id="MF_00375">
    <property type="entry name" value="HemL_aminotrans_3"/>
    <property type="match status" value="1"/>
</dbReference>
<sequence>MHEEKSAGLFRASAEYIPGGVNSPVRAYRSVNRIPRFIDKARGSKIYDVDGNEYIDYVCSWGPAIMGHAHESVLKAVHDAVENGLSFGAPTEKELKLARLVNGIMPHIESLRLVNSGTEAVMSAIRLARGYTGKNRIIKFRGCYHGHSDAMLVKAGSGGITTGVPDSIGVPAAVVADTMIAEYNDIGSVERLFEAAGNEIAAVIVEPVAANMGVVPPAPGFLQALRDITSRNGTLLIFDEVITGFRIALGGASERYGVIPDLVTLGKIIGGGMPIGAYGGRREIMEMVSPSGKVYQAGTLAGNPVATAAGIATLSWLRDNRDIYEELEENGAKIEEALKKRFGDSASVNRTGSLLSVFFTSGKVTDYDGATSSDTERFSRFFSYMLDNGVYLAPSQYEAWFISAAHSGEDIDKTCRLIEDYQEN</sequence>
<comment type="cofactor">
    <cofactor evidence="1 7">
        <name>pyridoxal 5'-phosphate</name>
        <dbReference type="ChEBI" id="CHEBI:597326"/>
    </cofactor>
</comment>
<keyword evidence="7" id="KW-0963">Cytoplasm</keyword>
<dbReference type="RefSeq" id="WP_093139912.1">
    <property type="nucleotide sequence ID" value="NZ_FOXF01000001.1"/>
</dbReference>
<evidence type="ECO:0000256" key="3">
    <source>
        <dbReference type="ARBA" id="ARBA00008981"/>
    </source>
</evidence>
<proteinExistence type="inferred from homology"/>
<dbReference type="GO" id="GO:0030170">
    <property type="term" value="F:pyridoxal phosphate binding"/>
    <property type="evidence" value="ECO:0007669"/>
    <property type="project" value="InterPro"/>
</dbReference>
<feature type="modified residue" description="N6-(pyridoxal phosphate)lysine" evidence="7">
    <location>
        <position position="267"/>
    </location>
</feature>
<dbReference type="UniPathway" id="UPA00251">
    <property type="reaction ID" value="UER00317"/>
</dbReference>
<name>A0A662ZFM2_9GAMM</name>
<dbReference type="PANTHER" id="PTHR43713:SF3">
    <property type="entry name" value="GLUTAMATE-1-SEMIALDEHYDE 2,1-AMINOMUTASE 1, CHLOROPLASTIC-RELATED"/>
    <property type="match status" value="1"/>
</dbReference>
<dbReference type="GO" id="GO:0042286">
    <property type="term" value="F:glutamate-1-semialdehyde 2,1-aminomutase activity"/>
    <property type="evidence" value="ECO:0007669"/>
    <property type="project" value="UniProtKB-UniRule"/>
</dbReference>
<dbReference type="NCBIfam" id="TIGR00713">
    <property type="entry name" value="hemL"/>
    <property type="match status" value="1"/>
</dbReference>
<dbReference type="SUPFAM" id="SSF53383">
    <property type="entry name" value="PLP-dependent transferases"/>
    <property type="match status" value="1"/>
</dbReference>
<gene>
    <name evidence="7" type="primary">hemL</name>
    <name evidence="8" type="ORF">SAMN02910344_00100</name>
</gene>
<accession>A0A662ZFM2</accession>
<comment type="similarity">
    <text evidence="3 7">Belongs to the class-III pyridoxal-phosphate-dependent aminotransferase family. HemL subfamily.</text>
</comment>
<dbReference type="FunFam" id="3.40.640.10:FF:000021">
    <property type="entry name" value="Glutamate-1-semialdehyde 2,1-aminomutase"/>
    <property type="match status" value="1"/>
</dbReference>
<dbReference type="GO" id="GO:0008483">
    <property type="term" value="F:transaminase activity"/>
    <property type="evidence" value="ECO:0007669"/>
    <property type="project" value="InterPro"/>
</dbReference>
<dbReference type="Gene3D" id="3.90.1150.10">
    <property type="entry name" value="Aspartate Aminotransferase, domain 1"/>
    <property type="match status" value="1"/>
</dbReference>
<dbReference type="PANTHER" id="PTHR43713">
    <property type="entry name" value="GLUTAMATE-1-SEMIALDEHYDE 2,1-AMINOMUTASE"/>
    <property type="match status" value="1"/>
</dbReference>
<dbReference type="GO" id="GO:0006782">
    <property type="term" value="P:protoporphyrinogen IX biosynthetic process"/>
    <property type="evidence" value="ECO:0007669"/>
    <property type="project" value="UniProtKB-UniRule"/>
</dbReference>
<dbReference type="InterPro" id="IPR015424">
    <property type="entry name" value="PyrdxlP-dep_Trfase"/>
</dbReference>
<dbReference type="PROSITE" id="PS00600">
    <property type="entry name" value="AA_TRANSFER_CLASS_3"/>
    <property type="match status" value="1"/>
</dbReference>
<organism evidence="8 9">
    <name type="scientific">Ruminobacter amylophilus</name>
    <dbReference type="NCBI Taxonomy" id="867"/>
    <lineage>
        <taxon>Bacteria</taxon>
        <taxon>Pseudomonadati</taxon>
        <taxon>Pseudomonadota</taxon>
        <taxon>Gammaproteobacteria</taxon>
        <taxon>Aeromonadales</taxon>
        <taxon>Succinivibrionaceae</taxon>
        <taxon>Ruminobacter</taxon>
    </lineage>
</organism>
<keyword evidence="5 7" id="KW-0413">Isomerase</keyword>
<dbReference type="Gene3D" id="3.40.640.10">
    <property type="entry name" value="Type I PLP-dependent aspartate aminotransferase-like (Major domain)"/>
    <property type="match status" value="1"/>
</dbReference>
<dbReference type="InterPro" id="IPR015421">
    <property type="entry name" value="PyrdxlP-dep_Trfase_major"/>
</dbReference>
<comment type="subcellular location">
    <subcellularLocation>
        <location evidence="7">Cytoplasm</location>
    </subcellularLocation>
</comment>
<dbReference type="InterPro" id="IPR004639">
    <property type="entry name" value="4pyrrol_synth_GluAld_NH2Trfase"/>
</dbReference>
<evidence type="ECO:0000256" key="7">
    <source>
        <dbReference type="HAMAP-Rule" id="MF_00375"/>
    </source>
</evidence>
<dbReference type="EMBL" id="FOXF01000001">
    <property type="protein sequence ID" value="SFO98445.1"/>
    <property type="molecule type" value="Genomic_DNA"/>
</dbReference>
<evidence type="ECO:0000256" key="5">
    <source>
        <dbReference type="ARBA" id="ARBA00023235"/>
    </source>
</evidence>
<dbReference type="InterPro" id="IPR015422">
    <property type="entry name" value="PyrdxlP-dep_Trfase_small"/>
</dbReference>
<protein>
    <recommendedName>
        <fullName evidence="7">Glutamate-1-semialdehyde 2,1-aminomutase</fullName>
        <shortName evidence="7">GSA</shortName>
        <ecNumber evidence="7">5.4.3.8</ecNumber>
    </recommendedName>
    <alternativeName>
        <fullName evidence="7">Glutamate-1-semialdehyde aminotransferase</fullName>
        <shortName evidence="7">GSA-AT</shortName>
    </alternativeName>
</protein>
<comment type="subunit">
    <text evidence="7">Homodimer.</text>
</comment>
<dbReference type="NCBIfam" id="NF000818">
    <property type="entry name" value="PRK00062.1"/>
    <property type="match status" value="1"/>
</dbReference>
<keyword evidence="6 7" id="KW-0627">Porphyrin biosynthesis</keyword>
<dbReference type="InterPro" id="IPR049704">
    <property type="entry name" value="Aminotrans_3_PPA_site"/>
</dbReference>
<dbReference type="Proteomes" id="UP000243745">
    <property type="component" value="Unassembled WGS sequence"/>
</dbReference>
<comment type="catalytic activity">
    <reaction evidence="7">
        <text>(S)-4-amino-5-oxopentanoate = 5-aminolevulinate</text>
        <dbReference type="Rhea" id="RHEA:14265"/>
        <dbReference type="ChEBI" id="CHEBI:57501"/>
        <dbReference type="ChEBI" id="CHEBI:356416"/>
        <dbReference type="EC" id="5.4.3.8"/>
    </reaction>
</comment>
<evidence type="ECO:0000256" key="6">
    <source>
        <dbReference type="ARBA" id="ARBA00023244"/>
    </source>
</evidence>
<dbReference type="CDD" id="cd00610">
    <property type="entry name" value="OAT_like"/>
    <property type="match status" value="1"/>
</dbReference>
<dbReference type="Pfam" id="PF00202">
    <property type="entry name" value="Aminotran_3"/>
    <property type="match status" value="1"/>
</dbReference>